<proteinExistence type="predicted"/>
<sequence>MEPYGADDGVHVGSLLFTLVDPTPGNEVAYNRWYERDHLYSGCMVGPWLFANRRWVATRELKDLRFPTGVEAEYAVADPIDAGSYLATYFIHKGHEAEHFAWANKQVFELYANGRGFDERVHAHTSLYFIVGENHRIEDGVPAHMALDHPYQGLVSVHIDRAEGVSHPDFAEWFNTTAAPVLFADTADGIAGPVDQVLHWRPIIPKGEEGNAPMKLGTGPGTRQRSMSMFFLTDDPRNQMPLLEKYAALVNDSGLATVRLVAPFIPTIPGTDIYTDQLW</sequence>
<gene>
    <name evidence="1" type="ORF">UFOPK1358_00002</name>
    <name evidence="2" type="ORF">UFOPK3519_00199</name>
</gene>
<evidence type="ECO:0000313" key="2">
    <source>
        <dbReference type="EMBL" id="CAB4890233.1"/>
    </source>
</evidence>
<protein>
    <submittedName>
        <fullName evidence="1">Unannotated protein</fullName>
    </submittedName>
</protein>
<organism evidence="1">
    <name type="scientific">freshwater metagenome</name>
    <dbReference type="NCBI Taxonomy" id="449393"/>
    <lineage>
        <taxon>unclassified sequences</taxon>
        <taxon>metagenomes</taxon>
        <taxon>ecological metagenomes</taxon>
    </lineage>
</organism>
<dbReference type="EMBL" id="CAFBMG010000008">
    <property type="protein sequence ID" value="CAB4890233.1"/>
    <property type="molecule type" value="Genomic_DNA"/>
</dbReference>
<dbReference type="AlphaFoldDB" id="A0A6J6ARX5"/>
<evidence type="ECO:0000313" key="1">
    <source>
        <dbReference type="EMBL" id="CAB4529336.1"/>
    </source>
</evidence>
<dbReference type="EMBL" id="CAEZSF010000001">
    <property type="protein sequence ID" value="CAB4529336.1"/>
    <property type="molecule type" value="Genomic_DNA"/>
</dbReference>
<name>A0A6J6ARX5_9ZZZZ</name>
<accession>A0A6J6ARX5</accession>
<reference evidence="1" key="1">
    <citation type="submission" date="2020-05" db="EMBL/GenBank/DDBJ databases">
        <authorList>
            <person name="Chiriac C."/>
            <person name="Salcher M."/>
            <person name="Ghai R."/>
            <person name="Kavagutti S V."/>
        </authorList>
    </citation>
    <scope>NUCLEOTIDE SEQUENCE</scope>
</reference>